<keyword evidence="4" id="KW-1185">Reference proteome</keyword>
<dbReference type="AlphaFoldDB" id="A0A413RNU2"/>
<evidence type="ECO:0000256" key="1">
    <source>
        <dbReference type="SAM" id="MobiDB-lite"/>
    </source>
</evidence>
<dbReference type="Proteomes" id="UP000283374">
    <property type="component" value="Unassembled WGS sequence"/>
</dbReference>
<proteinExistence type="predicted"/>
<dbReference type="RefSeq" id="WP_118766438.1">
    <property type="nucleotide sequence ID" value="NZ_QWKP01000152.1"/>
</dbReference>
<evidence type="ECO:0000256" key="2">
    <source>
        <dbReference type="SAM" id="Phobius"/>
    </source>
</evidence>
<feature type="transmembrane region" description="Helical" evidence="2">
    <location>
        <begin position="9"/>
        <end position="28"/>
    </location>
</feature>
<dbReference type="EMBL" id="QWKP01000152">
    <property type="protein sequence ID" value="RHA43605.1"/>
    <property type="molecule type" value="Genomic_DNA"/>
</dbReference>
<protein>
    <submittedName>
        <fullName evidence="3">Uncharacterized protein</fullName>
    </submittedName>
</protein>
<reference evidence="3 4" key="1">
    <citation type="submission" date="2018-08" db="EMBL/GenBank/DDBJ databases">
        <title>Cellulomonas rhizosphaerae sp. nov., a novel actinomycete isolated from soil.</title>
        <authorList>
            <person name="Tian Y."/>
        </authorList>
    </citation>
    <scope>NUCLEOTIDE SEQUENCE [LARGE SCALE GENOMIC DNA]</scope>
    <source>
        <strain evidence="3 4">NEAU-TCZ24</strain>
    </source>
</reference>
<organism evidence="3 4">
    <name type="scientific">Cellulomonas rhizosphaerae</name>
    <dbReference type="NCBI Taxonomy" id="2293719"/>
    <lineage>
        <taxon>Bacteria</taxon>
        <taxon>Bacillati</taxon>
        <taxon>Actinomycetota</taxon>
        <taxon>Actinomycetes</taxon>
        <taxon>Micrococcales</taxon>
        <taxon>Cellulomonadaceae</taxon>
        <taxon>Cellulomonas</taxon>
    </lineage>
</organism>
<keyword evidence="2" id="KW-1133">Transmembrane helix</keyword>
<feature type="compositionally biased region" description="Basic and acidic residues" evidence="1">
    <location>
        <begin position="72"/>
        <end position="88"/>
    </location>
</feature>
<keyword evidence="2" id="KW-0812">Transmembrane</keyword>
<feature type="transmembrane region" description="Helical" evidence="2">
    <location>
        <begin position="34"/>
        <end position="57"/>
    </location>
</feature>
<feature type="region of interest" description="Disordered" evidence="1">
    <location>
        <begin position="72"/>
        <end position="99"/>
    </location>
</feature>
<keyword evidence="2" id="KW-0472">Membrane</keyword>
<accession>A0A413RNU2</accession>
<comment type="caution">
    <text evidence="3">The sequence shown here is derived from an EMBL/GenBank/DDBJ whole genome shotgun (WGS) entry which is preliminary data.</text>
</comment>
<gene>
    <name evidence="3" type="ORF">D1825_05460</name>
</gene>
<name>A0A413RNU2_9CELL</name>
<evidence type="ECO:0000313" key="4">
    <source>
        <dbReference type="Proteomes" id="UP000283374"/>
    </source>
</evidence>
<evidence type="ECO:0000313" key="3">
    <source>
        <dbReference type="EMBL" id="RHA43605.1"/>
    </source>
</evidence>
<sequence>MEHKPAAPALAWAIALVGGGLLMTLFFFSDEGKGGGIIGLVALFAGIVCALVGLFRLAMNVDFLTEREIARADGEQSASDETHEERMARIHAAARQPEE</sequence>